<dbReference type="EMBL" id="FNQO01000002">
    <property type="protein sequence ID" value="SEA23732.1"/>
    <property type="molecule type" value="Genomic_DNA"/>
</dbReference>
<dbReference type="InterPro" id="IPR036624">
    <property type="entry name" value="Hcp1-lik_sf"/>
</dbReference>
<organism evidence="1 2">
    <name type="scientific">Microbulbifer marinus</name>
    <dbReference type="NCBI Taxonomy" id="658218"/>
    <lineage>
        <taxon>Bacteria</taxon>
        <taxon>Pseudomonadati</taxon>
        <taxon>Pseudomonadota</taxon>
        <taxon>Gammaproteobacteria</taxon>
        <taxon>Cellvibrionales</taxon>
        <taxon>Microbulbiferaceae</taxon>
        <taxon>Microbulbifer</taxon>
    </lineage>
</organism>
<dbReference type="Pfam" id="PF05638">
    <property type="entry name" value="T6SS_HCP"/>
    <property type="match status" value="1"/>
</dbReference>
<dbReference type="PANTHER" id="PTHR36152:SF1">
    <property type="entry name" value="UBIQUITIN-LIKE DOMAIN-CONTAINING PROTEIN"/>
    <property type="match status" value="1"/>
</dbReference>
<gene>
    <name evidence="1" type="ORF">SAMN05216562_2428</name>
</gene>
<keyword evidence="2" id="KW-1185">Reference proteome</keyword>
<dbReference type="InterPro" id="IPR008514">
    <property type="entry name" value="T6SS_Hcp"/>
</dbReference>
<sequence length="162" mass="17196">MAIYMNFNKNAPKGNVTAKGYEDWIEVDSFNFGVGRGISMEAGAMANREATRPSISEITVTKRIDASSGGLFKASVSGDEGVEVEFNIVQTGANAVEKYATYKLSDVIISSYSISASAGGAPMESISLSFSKIEADLADADKTNKNPKNMRVGYDLATATVL</sequence>
<name>A0A1H3ZKF1_9GAMM</name>
<dbReference type="Gene3D" id="2.30.110.20">
    <property type="entry name" value="Hcp1-like"/>
    <property type="match status" value="1"/>
</dbReference>
<proteinExistence type="predicted"/>
<reference evidence="2" key="1">
    <citation type="submission" date="2016-10" db="EMBL/GenBank/DDBJ databases">
        <authorList>
            <person name="Varghese N."/>
            <person name="Submissions S."/>
        </authorList>
    </citation>
    <scope>NUCLEOTIDE SEQUENCE [LARGE SCALE GENOMIC DNA]</scope>
    <source>
        <strain evidence="2">CGMCC 1.10657</strain>
    </source>
</reference>
<dbReference type="STRING" id="658218.SAMN05216562_2428"/>
<dbReference type="Proteomes" id="UP000198658">
    <property type="component" value="Unassembled WGS sequence"/>
</dbReference>
<dbReference type="RefSeq" id="WP_091388563.1">
    <property type="nucleotide sequence ID" value="NZ_FNQO01000002.1"/>
</dbReference>
<dbReference type="InterPro" id="IPR053165">
    <property type="entry name" value="HSI-I_assembly_Hcp1"/>
</dbReference>
<dbReference type="PANTHER" id="PTHR36152">
    <property type="entry name" value="CYTOPLASMIC PROTEIN-RELATED"/>
    <property type="match status" value="1"/>
</dbReference>
<evidence type="ECO:0000313" key="2">
    <source>
        <dbReference type="Proteomes" id="UP000198658"/>
    </source>
</evidence>
<dbReference type="SUPFAM" id="SSF141452">
    <property type="entry name" value="Hcp1-like"/>
    <property type="match status" value="1"/>
</dbReference>
<accession>A0A1H3ZKF1</accession>
<protein>
    <submittedName>
        <fullName evidence="1">Type VI secretion system secreted protein Hcp</fullName>
    </submittedName>
</protein>
<dbReference type="OrthoDB" id="5066999at2"/>
<dbReference type="AlphaFoldDB" id="A0A1H3ZKF1"/>
<evidence type="ECO:0000313" key="1">
    <source>
        <dbReference type="EMBL" id="SEA23732.1"/>
    </source>
</evidence>